<dbReference type="InterPro" id="IPR001789">
    <property type="entry name" value="Sig_transdc_resp-reg_receiver"/>
</dbReference>
<dbReference type="SUPFAM" id="SSF55874">
    <property type="entry name" value="ATPase domain of HSP90 chaperone/DNA topoisomerase II/histidine kinase"/>
    <property type="match status" value="1"/>
</dbReference>
<dbReference type="SMART" id="SM00091">
    <property type="entry name" value="PAS"/>
    <property type="match status" value="2"/>
</dbReference>
<name>A0ABR9EL75_9GAMM</name>
<dbReference type="Pfam" id="PF00072">
    <property type="entry name" value="Response_reg"/>
    <property type="match status" value="1"/>
</dbReference>
<dbReference type="InterPro" id="IPR011006">
    <property type="entry name" value="CheY-like_superfamily"/>
</dbReference>
<keyword evidence="8" id="KW-1185">Reference proteome</keyword>
<dbReference type="SMART" id="SM00388">
    <property type="entry name" value="HisKA"/>
    <property type="match status" value="1"/>
</dbReference>
<dbReference type="PANTHER" id="PTHR45339:SF5">
    <property type="entry name" value="HISTIDINE KINASE"/>
    <property type="match status" value="1"/>
</dbReference>
<dbReference type="InterPro" id="IPR005467">
    <property type="entry name" value="His_kinase_dom"/>
</dbReference>
<dbReference type="Pfam" id="PF02518">
    <property type="entry name" value="HATPase_c"/>
    <property type="match status" value="1"/>
</dbReference>
<dbReference type="CDD" id="cd16922">
    <property type="entry name" value="HATPase_EvgS-ArcB-TorS-like"/>
    <property type="match status" value="1"/>
</dbReference>
<dbReference type="CDD" id="cd00082">
    <property type="entry name" value="HisKA"/>
    <property type="match status" value="1"/>
</dbReference>
<dbReference type="InterPro" id="IPR036097">
    <property type="entry name" value="HisK_dim/P_sf"/>
</dbReference>
<sequence length="917" mass="103644">MSSLLDALPLLEVTENGEVCAANSPACELLNVTIDELLGKPLASLFAFTQHVSYQCIKMNESKNITAYFKNRFPYTLHCYKTKPNHYDILITCNQTCAITPLTPNSSYILDTAISCAKIGIWRVDNSLNNVYFSDSFYQLIKKSPAQGLSWDQFVSLIHPEDQITLKSFFTNSIADVPLSLEFRMTINGHLHWYQLLANQPNNYKKYWYGTLQECSQEKQMTKALSEANENRRIALEAGKIGNWSSVKRNGHWEWEWDKQANAIFQMDLTEDSKITSWLKNIHPQDTSNVFKAFRHALDTGNEFEQECRYIQPSNNVIHVLVKGLVSKNEQRESIRMDGVVIDQTAAYKTKAQLQEINLNLEEKVRDRTTELNKALEHAETANKSKSDFLSMMSHELRTPMNVIIGALDLLTLQQNSFEEQELLDTASISANNLVSILNDILDITKIEAGKLELDCINFDFSELLYNILVVFGPIAHSKGVNLSVYESSTLPLTIHNDDNRIRQILFNLISNAIKFSGNDKTHAGTVDISVSWEPENEIIHTLVISVKDNGIGIDKDTQKKLFSPFTQGDKTTTRRFGGTGLGLAICGRLIDLMGGQLNLHSELNIGSTFTVRIPTWQFEPRKVDTLFSAITLICSNSTVPNIQQLIKIVDMFCNEVHVIDWDALPQLDKLSTYILAVDNMQSSLQYNMLKTIDHNAVVLVEKGDITQLKQLIKDTPTGFLSTQTLFSIQKLLRRLVHTHNDSTPHLSATDFDLNLVCEPHLPNQGLDINSQLTQVCDDSLLYATTDSNTQDNPTILLVEDNPFNQNLMTKQLNKLGYQCDIAENGVLGLKQWQNKAYTLILTDCHMPEMDGYEMTRQIREIESNLDKPHIPIIAVTGAAMKGDRDYCLSKGMSDFISKPITLDKFKNVIGRWYEGA</sequence>
<reference evidence="7 8" key="1">
    <citation type="submission" date="2015-03" db="EMBL/GenBank/DDBJ databases">
        <title>Genome sequence of Pseudoalteromonas aurantia.</title>
        <authorList>
            <person name="Xie B.-B."/>
            <person name="Rong J.-C."/>
            <person name="Qin Q.-L."/>
            <person name="Zhang Y.-Z."/>
        </authorList>
    </citation>
    <scope>NUCLEOTIDE SEQUENCE [LARGE SCALE GENOMIC DNA]</scope>
    <source>
        <strain evidence="7 8">208</strain>
    </source>
</reference>
<organism evidence="7 8">
    <name type="scientific">Pseudoalteromonas aurantia 208</name>
    <dbReference type="NCBI Taxonomy" id="1314867"/>
    <lineage>
        <taxon>Bacteria</taxon>
        <taxon>Pseudomonadati</taxon>
        <taxon>Pseudomonadota</taxon>
        <taxon>Gammaproteobacteria</taxon>
        <taxon>Alteromonadales</taxon>
        <taxon>Pseudoalteromonadaceae</taxon>
        <taxon>Pseudoalteromonas</taxon>
    </lineage>
</organism>
<dbReference type="InterPro" id="IPR004358">
    <property type="entry name" value="Sig_transdc_His_kin-like_C"/>
</dbReference>
<dbReference type="Gene3D" id="3.40.50.2300">
    <property type="match status" value="1"/>
</dbReference>
<dbReference type="PROSITE" id="PS50110">
    <property type="entry name" value="RESPONSE_REGULATORY"/>
    <property type="match status" value="1"/>
</dbReference>
<evidence type="ECO:0000313" key="8">
    <source>
        <dbReference type="Proteomes" id="UP000615755"/>
    </source>
</evidence>
<dbReference type="CDD" id="cd17546">
    <property type="entry name" value="REC_hyHK_CKI1_RcsC-like"/>
    <property type="match status" value="1"/>
</dbReference>
<dbReference type="CDD" id="cd00130">
    <property type="entry name" value="PAS"/>
    <property type="match status" value="2"/>
</dbReference>
<dbReference type="Gene3D" id="3.30.450.20">
    <property type="entry name" value="PAS domain"/>
    <property type="match status" value="2"/>
</dbReference>
<proteinExistence type="predicted"/>
<evidence type="ECO:0000256" key="2">
    <source>
        <dbReference type="ARBA" id="ARBA00012438"/>
    </source>
</evidence>
<dbReference type="Gene3D" id="3.30.565.10">
    <property type="entry name" value="Histidine kinase-like ATPase, C-terminal domain"/>
    <property type="match status" value="1"/>
</dbReference>
<dbReference type="Proteomes" id="UP000615755">
    <property type="component" value="Unassembled WGS sequence"/>
</dbReference>
<dbReference type="Pfam" id="PF13426">
    <property type="entry name" value="PAS_9"/>
    <property type="match status" value="1"/>
</dbReference>
<dbReference type="PANTHER" id="PTHR45339">
    <property type="entry name" value="HYBRID SIGNAL TRANSDUCTION HISTIDINE KINASE J"/>
    <property type="match status" value="1"/>
</dbReference>
<keyword evidence="3 4" id="KW-0597">Phosphoprotein</keyword>
<evidence type="ECO:0000256" key="1">
    <source>
        <dbReference type="ARBA" id="ARBA00000085"/>
    </source>
</evidence>
<evidence type="ECO:0000259" key="6">
    <source>
        <dbReference type="PROSITE" id="PS50110"/>
    </source>
</evidence>
<dbReference type="SUPFAM" id="SSF55785">
    <property type="entry name" value="PYP-like sensor domain (PAS domain)"/>
    <property type="match status" value="2"/>
</dbReference>
<dbReference type="SMART" id="SM00448">
    <property type="entry name" value="REC"/>
    <property type="match status" value="1"/>
</dbReference>
<comment type="catalytic activity">
    <reaction evidence="1">
        <text>ATP + protein L-histidine = ADP + protein N-phospho-L-histidine.</text>
        <dbReference type="EC" id="2.7.13.3"/>
    </reaction>
</comment>
<dbReference type="PROSITE" id="PS50109">
    <property type="entry name" value="HIS_KIN"/>
    <property type="match status" value="1"/>
</dbReference>
<dbReference type="InterPro" id="IPR035965">
    <property type="entry name" value="PAS-like_dom_sf"/>
</dbReference>
<dbReference type="PRINTS" id="PR00344">
    <property type="entry name" value="BCTRLSENSOR"/>
</dbReference>
<dbReference type="InterPro" id="IPR036890">
    <property type="entry name" value="HATPase_C_sf"/>
</dbReference>
<dbReference type="EC" id="2.7.13.3" evidence="2"/>
<dbReference type="Pfam" id="PF00512">
    <property type="entry name" value="HisKA"/>
    <property type="match status" value="1"/>
</dbReference>
<comment type="caution">
    <text evidence="7">The sequence shown here is derived from an EMBL/GenBank/DDBJ whole genome shotgun (WGS) entry which is preliminary data.</text>
</comment>
<evidence type="ECO:0000313" key="7">
    <source>
        <dbReference type="EMBL" id="MBE0371000.1"/>
    </source>
</evidence>
<feature type="domain" description="Histidine kinase" evidence="5">
    <location>
        <begin position="392"/>
        <end position="618"/>
    </location>
</feature>
<dbReference type="RefSeq" id="WP_192510014.1">
    <property type="nucleotide sequence ID" value="NZ_AQGV01000015.1"/>
</dbReference>
<protein>
    <recommendedName>
        <fullName evidence="2">histidine kinase</fullName>
        <ecNumber evidence="2">2.7.13.3</ecNumber>
    </recommendedName>
</protein>
<dbReference type="SUPFAM" id="SSF47384">
    <property type="entry name" value="Homodimeric domain of signal transducing histidine kinase"/>
    <property type="match status" value="1"/>
</dbReference>
<accession>A0ABR9EL75</accession>
<dbReference type="InterPro" id="IPR013655">
    <property type="entry name" value="PAS_fold_3"/>
</dbReference>
<feature type="domain" description="Response regulatory" evidence="6">
    <location>
        <begin position="795"/>
        <end position="914"/>
    </location>
</feature>
<dbReference type="InterPro" id="IPR003594">
    <property type="entry name" value="HATPase_dom"/>
</dbReference>
<gene>
    <name evidence="7" type="ORF">PAUR_b1154</name>
</gene>
<evidence type="ECO:0000256" key="4">
    <source>
        <dbReference type="PROSITE-ProRule" id="PRU00169"/>
    </source>
</evidence>
<dbReference type="Gene3D" id="1.10.287.130">
    <property type="match status" value="1"/>
</dbReference>
<dbReference type="EMBL" id="AQGV01000015">
    <property type="protein sequence ID" value="MBE0371000.1"/>
    <property type="molecule type" value="Genomic_DNA"/>
</dbReference>
<feature type="modified residue" description="4-aspartylphosphate" evidence="4">
    <location>
        <position position="844"/>
    </location>
</feature>
<dbReference type="SMART" id="SM00387">
    <property type="entry name" value="HATPase_c"/>
    <property type="match status" value="1"/>
</dbReference>
<dbReference type="InterPro" id="IPR000014">
    <property type="entry name" value="PAS"/>
</dbReference>
<evidence type="ECO:0000256" key="3">
    <source>
        <dbReference type="ARBA" id="ARBA00022553"/>
    </source>
</evidence>
<evidence type="ECO:0000259" key="5">
    <source>
        <dbReference type="PROSITE" id="PS50109"/>
    </source>
</evidence>
<dbReference type="SUPFAM" id="SSF52172">
    <property type="entry name" value="CheY-like"/>
    <property type="match status" value="1"/>
</dbReference>
<dbReference type="InterPro" id="IPR003661">
    <property type="entry name" value="HisK_dim/P_dom"/>
</dbReference>
<dbReference type="Pfam" id="PF08447">
    <property type="entry name" value="PAS_3"/>
    <property type="match status" value="1"/>
</dbReference>